<protein>
    <submittedName>
        <fullName evidence="1">Uncharacterized protein</fullName>
    </submittedName>
</protein>
<name>A0ACC1RD14_9HYPO</name>
<keyword evidence="2" id="KW-1185">Reference proteome</keyword>
<proteinExistence type="predicted"/>
<organism evidence="1 2">
    <name type="scientific">Fusarium decemcellulare</name>
    <dbReference type="NCBI Taxonomy" id="57161"/>
    <lineage>
        <taxon>Eukaryota</taxon>
        <taxon>Fungi</taxon>
        <taxon>Dikarya</taxon>
        <taxon>Ascomycota</taxon>
        <taxon>Pezizomycotina</taxon>
        <taxon>Sordariomycetes</taxon>
        <taxon>Hypocreomycetidae</taxon>
        <taxon>Hypocreales</taxon>
        <taxon>Nectriaceae</taxon>
        <taxon>Fusarium</taxon>
        <taxon>Fusarium decemcellulare species complex</taxon>
    </lineage>
</organism>
<evidence type="ECO:0000313" key="1">
    <source>
        <dbReference type="EMBL" id="KAJ3511395.1"/>
    </source>
</evidence>
<sequence>MDPLYELLPYSQTILLALADLDSLPRSIAATSVALAGTVTSVTLGLTSLVRDVRDARGDIEDVSRELQSLKLVLELVAEDATHPFTPALESQIKGVLSNCSRVVQEIGACVDKHQGSRVLKGLRWVAKGRDEMSKLKSLLEAHKSTFNLLLEMINATTLLQVSATTQSIGSTAQEIRDDTLALRRGLEKRLIKRRITGNGQTSQQLHRQRAGSLVSISQGSLEGPLGSLNLAWGSRDASISSLKFYTSLYCRDLFEKVYRGPNTVEGLKNAFEGIPDSKQVHALWFKPNGLTNYSPYEAAWVVREFIHRLPEPLIDWSYTLKLSMWDPTSMHYSAERAARTPKMPAHKEILENVSLMEREVLIFILDLLAKIAHQSKDNKMTPEKLATLFPNLLSSHRDPSIAYMISDWEALASATFNQDFMLL</sequence>
<comment type="caution">
    <text evidence="1">The sequence shown here is derived from an EMBL/GenBank/DDBJ whole genome shotgun (WGS) entry which is preliminary data.</text>
</comment>
<gene>
    <name evidence="1" type="ORF">NM208_g15437</name>
</gene>
<dbReference type="EMBL" id="JANRMS010004137">
    <property type="protein sequence ID" value="KAJ3511395.1"/>
    <property type="molecule type" value="Genomic_DNA"/>
</dbReference>
<evidence type="ECO:0000313" key="2">
    <source>
        <dbReference type="Proteomes" id="UP001148629"/>
    </source>
</evidence>
<dbReference type="Proteomes" id="UP001148629">
    <property type="component" value="Unassembled WGS sequence"/>
</dbReference>
<accession>A0ACC1RD14</accession>
<reference evidence="1" key="1">
    <citation type="submission" date="2022-08" db="EMBL/GenBank/DDBJ databases">
        <title>Genome Sequence of Fusarium decemcellulare.</title>
        <authorList>
            <person name="Buettner E."/>
        </authorList>
    </citation>
    <scope>NUCLEOTIDE SEQUENCE</scope>
    <source>
        <strain evidence="1">Babe19</strain>
    </source>
</reference>